<dbReference type="PANTHER" id="PTHR47332">
    <property type="entry name" value="SET DOMAIN-CONTAINING PROTEIN 5"/>
    <property type="match status" value="1"/>
</dbReference>
<gene>
    <name evidence="3" type="ORF">QC761_124620</name>
</gene>
<evidence type="ECO:0000313" key="3">
    <source>
        <dbReference type="EMBL" id="KAK4647343.1"/>
    </source>
</evidence>
<accession>A0ABR0FTS2</accession>
<dbReference type="Pfam" id="PF00856">
    <property type="entry name" value="SET"/>
    <property type="match status" value="1"/>
</dbReference>
<dbReference type="InterPro" id="IPR046341">
    <property type="entry name" value="SET_dom_sf"/>
</dbReference>
<dbReference type="PANTHER" id="PTHR47332:SF6">
    <property type="entry name" value="SET DOMAIN-CONTAINING PROTEIN"/>
    <property type="match status" value="1"/>
</dbReference>
<feature type="signal peptide" evidence="1">
    <location>
        <begin position="1"/>
        <end position="18"/>
    </location>
</feature>
<dbReference type="Gene3D" id="2.170.270.10">
    <property type="entry name" value="SET domain"/>
    <property type="match status" value="1"/>
</dbReference>
<dbReference type="SMART" id="SM00317">
    <property type="entry name" value="SET"/>
    <property type="match status" value="1"/>
</dbReference>
<proteinExistence type="predicted"/>
<dbReference type="PROSITE" id="PS50280">
    <property type="entry name" value="SET"/>
    <property type="match status" value="1"/>
</dbReference>
<dbReference type="RefSeq" id="XP_062736319.1">
    <property type="nucleotide sequence ID" value="XM_062875717.1"/>
</dbReference>
<dbReference type="Proteomes" id="UP001322138">
    <property type="component" value="Unassembled WGS sequence"/>
</dbReference>
<dbReference type="InterPro" id="IPR001214">
    <property type="entry name" value="SET_dom"/>
</dbReference>
<protein>
    <recommendedName>
        <fullName evidence="2">SET domain-containing protein</fullName>
    </recommendedName>
</protein>
<dbReference type="InterPro" id="IPR053185">
    <property type="entry name" value="SET_domain_protein"/>
</dbReference>
<dbReference type="EMBL" id="JAFFGZ010000002">
    <property type="protein sequence ID" value="KAK4647343.1"/>
    <property type="molecule type" value="Genomic_DNA"/>
</dbReference>
<dbReference type="SUPFAM" id="SSF82199">
    <property type="entry name" value="SET domain"/>
    <property type="match status" value="1"/>
</dbReference>
<keyword evidence="4" id="KW-1185">Reference proteome</keyword>
<name>A0ABR0FTS2_9PEZI</name>
<keyword evidence="1" id="KW-0732">Signal</keyword>
<dbReference type="CDD" id="cd20071">
    <property type="entry name" value="SET_SMYD"/>
    <property type="match status" value="1"/>
</dbReference>
<organism evidence="3 4">
    <name type="scientific">Podospora bellae-mahoneyi</name>
    <dbReference type="NCBI Taxonomy" id="2093777"/>
    <lineage>
        <taxon>Eukaryota</taxon>
        <taxon>Fungi</taxon>
        <taxon>Dikarya</taxon>
        <taxon>Ascomycota</taxon>
        <taxon>Pezizomycotina</taxon>
        <taxon>Sordariomycetes</taxon>
        <taxon>Sordariomycetidae</taxon>
        <taxon>Sordariales</taxon>
        <taxon>Podosporaceae</taxon>
        <taxon>Podospora</taxon>
    </lineage>
</organism>
<feature type="domain" description="SET" evidence="2">
    <location>
        <begin position="139"/>
        <end position="288"/>
    </location>
</feature>
<evidence type="ECO:0000259" key="2">
    <source>
        <dbReference type="PROSITE" id="PS50280"/>
    </source>
</evidence>
<evidence type="ECO:0000313" key="4">
    <source>
        <dbReference type="Proteomes" id="UP001322138"/>
    </source>
</evidence>
<feature type="chain" id="PRO_5046110719" description="SET domain-containing protein" evidence="1">
    <location>
        <begin position="19"/>
        <end position="435"/>
    </location>
</feature>
<reference evidence="3 4" key="1">
    <citation type="journal article" date="2023" name="bioRxiv">
        <title>High-quality genome assemblies of four members of thePodospora anserinaspecies complex.</title>
        <authorList>
            <person name="Ament-Velasquez S.L."/>
            <person name="Vogan A.A."/>
            <person name="Wallerman O."/>
            <person name="Hartmann F."/>
            <person name="Gautier V."/>
            <person name="Silar P."/>
            <person name="Giraud T."/>
            <person name="Johannesson H."/>
        </authorList>
    </citation>
    <scope>NUCLEOTIDE SEQUENCE [LARGE SCALE GENOMIC DNA]</scope>
    <source>
        <strain evidence="3 4">CBS 112042</strain>
    </source>
</reference>
<evidence type="ECO:0000256" key="1">
    <source>
        <dbReference type="SAM" id="SignalP"/>
    </source>
</evidence>
<sequence length="435" mass="48455">MALSSILSLVLLASAGKAKQTTAAGFPSEKQQCPHHPAGRLETAALLPVCPLPGHIGVLSDESSNVIAWDYPPKCISPPAKDNTTVPRIDCLFTSTTFRNGHGISLVSSTLTTSHIVGVGSFDDEAPPLGVQRRENLGPAYEIVPVEGKGLGVVAKRKIKRGEIVMSDYPSLLIGTGFLGTAQPHHRRRMLKQAINQLPDKLRSKVRGLSRGAEKYEVDAILGPNANTVMIGEQDGEQMHVGLFAEAARINHGCRPNVHSRFSERRLTMEIMAHVAIQPGDEILMSYVPITTVRDERRKYLKDHWGFDCKCQLCTGTKNEIEESEFYRRRQKSLKESIESARAEGFFKDAIVMSGEWHEFSEWDMVPPLAPEYHDSLANLHYANGDLFNATRYARMAYDGWVRFGSVDDEKLEHSRTVLAKIEKEFEKSLKFEND</sequence>
<comment type="caution">
    <text evidence="3">The sequence shown here is derived from an EMBL/GenBank/DDBJ whole genome shotgun (WGS) entry which is preliminary data.</text>
</comment>
<dbReference type="GeneID" id="87895199"/>